<proteinExistence type="predicted"/>
<feature type="compositionally biased region" description="Polar residues" evidence="1">
    <location>
        <begin position="344"/>
        <end position="363"/>
    </location>
</feature>
<feature type="region of interest" description="Disordered" evidence="1">
    <location>
        <begin position="343"/>
        <end position="365"/>
    </location>
</feature>
<feature type="compositionally biased region" description="Polar residues" evidence="1">
    <location>
        <begin position="641"/>
        <end position="680"/>
    </location>
</feature>
<feature type="region of interest" description="Disordered" evidence="1">
    <location>
        <begin position="617"/>
        <end position="703"/>
    </location>
</feature>
<feature type="region of interest" description="Disordered" evidence="1">
    <location>
        <begin position="926"/>
        <end position="967"/>
    </location>
</feature>
<name>A0A9K3LDQ5_9STRA</name>
<organism evidence="2 3">
    <name type="scientific">Nitzschia inconspicua</name>
    <dbReference type="NCBI Taxonomy" id="303405"/>
    <lineage>
        <taxon>Eukaryota</taxon>
        <taxon>Sar</taxon>
        <taxon>Stramenopiles</taxon>
        <taxon>Ochrophyta</taxon>
        <taxon>Bacillariophyta</taxon>
        <taxon>Bacillariophyceae</taxon>
        <taxon>Bacillariophycidae</taxon>
        <taxon>Bacillariales</taxon>
        <taxon>Bacillariaceae</taxon>
        <taxon>Nitzschia</taxon>
    </lineage>
</organism>
<feature type="compositionally biased region" description="Polar residues" evidence="1">
    <location>
        <begin position="926"/>
        <end position="935"/>
    </location>
</feature>
<feature type="region of interest" description="Disordered" evidence="1">
    <location>
        <begin position="111"/>
        <end position="139"/>
    </location>
</feature>
<feature type="region of interest" description="Disordered" evidence="1">
    <location>
        <begin position="727"/>
        <end position="798"/>
    </location>
</feature>
<feature type="region of interest" description="Disordered" evidence="1">
    <location>
        <begin position="229"/>
        <end position="252"/>
    </location>
</feature>
<evidence type="ECO:0000256" key="1">
    <source>
        <dbReference type="SAM" id="MobiDB-lite"/>
    </source>
</evidence>
<protein>
    <recommendedName>
        <fullName evidence="4">WW domain-containing protein</fullName>
    </recommendedName>
</protein>
<feature type="region of interest" description="Disordered" evidence="1">
    <location>
        <begin position="1"/>
        <end position="20"/>
    </location>
</feature>
<evidence type="ECO:0000313" key="3">
    <source>
        <dbReference type="Proteomes" id="UP000693970"/>
    </source>
</evidence>
<feature type="compositionally biased region" description="Polar residues" evidence="1">
    <location>
        <begin position="111"/>
        <end position="127"/>
    </location>
</feature>
<feature type="region of interest" description="Disordered" evidence="1">
    <location>
        <begin position="1092"/>
        <end position="1117"/>
    </location>
</feature>
<dbReference type="Proteomes" id="UP000693970">
    <property type="component" value="Unassembled WGS sequence"/>
</dbReference>
<comment type="caution">
    <text evidence="2">The sequence shown here is derived from an EMBL/GenBank/DDBJ whole genome shotgun (WGS) entry which is preliminary data.</text>
</comment>
<feature type="compositionally biased region" description="Polar residues" evidence="1">
    <location>
        <begin position="45"/>
        <end position="60"/>
    </location>
</feature>
<gene>
    <name evidence="2" type="ORF">IV203_015450</name>
</gene>
<keyword evidence="3" id="KW-1185">Reference proteome</keyword>
<feature type="compositionally biased region" description="Low complexity" evidence="1">
    <location>
        <begin position="128"/>
        <end position="139"/>
    </location>
</feature>
<dbReference type="EMBL" id="JAGRRH010000014">
    <property type="protein sequence ID" value="KAG7358861.1"/>
    <property type="molecule type" value="Genomic_DNA"/>
</dbReference>
<accession>A0A9K3LDQ5</accession>
<feature type="region of interest" description="Disordered" evidence="1">
    <location>
        <begin position="33"/>
        <end position="60"/>
    </location>
</feature>
<evidence type="ECO:0000313" key="2">
    <source>
        <dbReference type="EMBL" id="KAG7358861.1"/>
    </source>
</evidence>
<feature type="compositionally biased region" description="Basic and acidic residues" evidence="1">
    <location>
        <begin position="833"/>
        <end position="850"/>
    </location>
</feature>
<dbReference type="OrthoDB" id="46850at2759"/>
<dbReference type="AlphaFoldDB" id="A0A9K3LDQ5"/>
<feature type="compositionally biased region" description="Low complexity" evidence="1">
    <location>
        <begin position="727"/>
        <end position="742"/>
    </location>
</feature>
<sequence>MGNNPSSPSGGGNNNKDVFASFPGSALVDALNCGGLDDTEDTPRSNKTGSNGTPHKTLSQFFSRINTEELCAMSPANSVIGGVNTEFNDEYEEFRPRNTIEEQDALLMSHSRQTLSMSRSQSPHALQTPSPSGSNNNTSSKLFAKALVSEVTDNPKTMTPAAMAEREKRLLKAQEKARNVQKSGDTSGPRPVGTPGGVGKPSVLGSIAHVLTGNVDAINAAATAAARNGGLGTTHECGRRDPPSSILPPNSLSENRAAQEYNNSTGHTPMGGKFTVTIGLSLSRRSSKGHPDTVTRQTAFDFNELQDRDYKYVSSTDATGWRAGGGERGGSVVGVGKDGEGNATFANNTSSKADIPSSINPGTPNAHENYKVAAPDTVHIPIIHIDADSPQAVDSIISALASGEVFIPHMAIIPEALSVNGVSPPDLVVRFGTERNEDLPPDEWPNWCLEFMHNQLYEYFQGMGARWMKRPFSITLARKVRWKTVKHMNRYFAHAERVIDAWREKGPQYLDPQLAYIEGGATPEEVARPHGIYLLRNGVPTNYFAPNFDPPYTTKMTRSLLFNVLGKSWDKKRREWTSQPIPRLVTPSMLVTAMCGCTENQVGGFVATEATVVDGTRSSKDTILPEEAAIRSAPPPREFRSISNEQPPVTVNESGKISPQMKSDTSSGKNQSFVSLSSKSAFRDHKETQFSGNNPNKKDDELTADEGIDNCLELQMSKSYDNIEANNTCCDSKSNTSTSTSKYGRPPTPEEIHHPPQRRSLDSSSNRDNATEGMNRQQAQEEEKENGNPSKGTEKVLNCKLEVYDDSLSSSSAMPRTILPNKVSSKNITKLHQQKEVSSDIIDRKKEDPPLRNMASDEDWLDEVGKPIATPRSHPYSDDDIMASLERESKKHLELIALAQQKTAFTDKKPGPLHVLAGAMLEEALSQGTKSSSPSFRGAPTFGPCSPSHRKSSSARSRSPTSLRKIDSGTSGISLEYSVDSTLLGESSIGGSTLNSTVGGSTVGSSLLGHHYAADGSIISSATRATVKEGIMQDVVHEASGSGEESQDSGEEIIPSDEELYAVGWAKAFDQNSGSYYYFTLDRSKIVWENPLDPPDVAQSKSEDSLFGANPDRAAAI</sequence>
<feature type="region of interest" description="Disordered" evidence="1">
    <location>
        <begin position="173"/>
        <end position="200"/>
    </location>
</feature>
<reference evidence="2" key="2">
    <citation type="submission" date="2021-04" db="EMBL/GenBank/DDBJ databases">
        <authorList>
            <person name="Podell S."/>
        </authorList>
    </citation>
    <scope>NUCLEOTIDE SEQUENCE</scope>
    <source>
        <strain evidence="2">Hildebrandi</strain>
    </source>
</reference>
<evidence type="ECO:0008006" key="4">
    <source>
        <dbReference type="Google" id="ProtNLM"/>
    </source>
</evidence>
<feature type="compositionally biased region" description="Low complexity" evidence="1">
    <location>
        <begin position="243"/>
        <end position="252"/>
    </location>
</feature>
<reference evidence="2" key="1">
    <citation type="journal article" date="2021" name="Sci. Rep.">
        <title>Diploid genomic architecture of Nitzschia inconspicua, an elite biomass production diatom.</title>
        <authorList>
            <person name="Oliver A."/>
            <person name="Podell S."/>
            <person name="Pinowska A."/>
            <person name="Traller J.C."/>
            <person name="Smith S.R."/>
            <person name="McClure R."/>
            <person name="Beliaev A."/>
            <person name="Bohutskyi P."/>
            <person name="Hill E.A."/>
            <person name="Rabines A."/>
            <person name="Zheng H."/>
            <person name="Allen L.Z."/>
            <person name="Kuo A."/>
            <person name="Grigoriev I.V."/>
            <person name="Allen A.E."/>
            <person name="Hazlebeck D."/>
            <person name="Allen E.E."/>
        </authorList>
    </citation>
    <scope>NUCLEOTIDE SEQUENCE</scope>
    <source>
        <strain evidence="2">Hildebrandi</strain>
    </source>
</reference>
<feature type="region of interest" description="Disordered" evidence="1">
    <location>
        <begin position="824"/>
        <end position="879"/>
    </location>
</feature>